<organism evidence="2 3">
    <name type="scientific">Yanshouia hominis</name>
    <dbReference type="NCBI Taxonomy" id="2763673"/>
    <lineage>
        <taxon>Bacteria</taxon>
        <taxon>Bacillati</taxon>
        <taxon>Bacillota</taxon>
        <taxon>Clostridia</taxon>
        <taxon>Eubacteriales</taxon>
        <taxon>Oscillospiraceae</taxon>
        <taxon>Yanshouia</taxon>
    </lineage>
</organism>
<sequence length="515" mass="54730">MEQNQQALNSLEPKPRGGKGLLIAAIAAVAVLCAVGGVFAMRMLGGTPEQQVADAFQETFAQAGQEIESLRKDYPALAATQSFASPASAAMDYRIGFAGIEGIDYANMISAFLSGSSIDLSVAQDLESHAADMEMGLTLLGETFLEGRYHLSPETIVLSVPTLSETAVSIRPEGFAEAYPASPLGQLYPADEQQLALIQEQLDACTAQLRMADPQMAETLESGLREIGTRLAGEAAFSKPEKDRYHIEAPGEAVRQALTDALRLCVSACYSDEMLDSMAGTEGASLREQLEELYESIPPLALSADLTVSNRIVTAVAATLSAPPEETSGDAALEALSLNYSRGENGSHTFAFSSSGGEADGFTLRADYAGAEAEDRYQERLTLTAGLQDDDELFRLTWDYSTGKDGTLRHEGSFAVPGDQISVGFTADGALTRDGETVSVDLPGTRIAVSAPSLPQEAAVLLDIGFTFRPLEEALTPPEASDLLSMSEEKLNALYQEAEGNLSELAGRFYSLMLG</sequence>
<dbReference type="EMBL" id="JACRTB010000029">
    <property type="protein sequence ID" value="MBC8577398.1"/>
    <property type="molecule type" value="Genomic_DNA"/>
</dbReference>
<reference evidence="2 3" key="1">
    <citation type="submission" date="2020-08" db="EMBL/GenBank/DDBJ databases">
        <title>Genome public.</title>
        <authorList>
            <person name="Liu C."/>
            <person name="Sun Q."/>
        </authorList>
    </citation>
    <scope>NUCLEOTIDE SEQUENCE [LARGE SCALE GENOMIC DNA]</scope>
    <source>
        <strain evidence="2 3">BX1</strain>
    </source>
</reference>
<accession>A0ABR7NLW4</accession>
<name>A0ABR7NLW4_9FIRM</name>
<dbReference type="Proteomes" id="UP000658131">
    <property type="component" value="Unassembled WGS sequence"/>
</dbReference>
<keyword evidence="1" id="KW-0472">Membrane</keyword>
<keyword evidence="3" id="KW-1185">Reference proteome</keyword>
<evidence type="ECO:0000313" key="3">
    <source>
        <dbReference type="Proteomes" id="UP000658131"/>
    </source>
</evidence>
<comment type="caution">
    <text evidence="2">The sequence shown here is derived from an EMBL/GenBank/DDBJ whole genome shotgun (WGS) entry which is preliminary data.</text>
</comment>
<feature type="transmembrane region" description="Helical" evidence="1">
    <location>
        <begin position="21"/>
        <end position="41"/>
    </location>
</feature>
<keyword evidence="1" id="KW-1133">Transmembrane helix</keyword>
<proteinExistence type="predicted"/>
<evidence type="ECO:0008006" key="4">
    <source>
        <dbReference type="Google" id="ProtNLM"/>
    </source>
</evidence>
<gene>
    <name evidence="2" type="ORF">H8717_13405</name>
</gene>
<protein>
    <recommendedName>
        <fullName evidence="4">DUF945 family protein</fullName>
    </recommendedName>
</protein>
<keyword evidence="1" id="KW-0812">Transmembrane</keyword>
<evidence type="ECO:0000313" key="2">
    <source>
        <dbReference type="EMBL" id="MBC8577398.1"/>
    </source>
</evidence>
<dbReference type="RefSeq" id="WP_262400804.1">
    <property type="nucleotide sequence ID" value="NZ_JACRTB010000029.1"/>
</dbReference>
<evidence type="ECO:0000256" key="1">
    <source>
        <dbReference type="SAM" id="Phobius"/>
    </source>
</evidence>